<dbReference type="OrthoDB" id="7284914at2"/>
<dbReference type="EMBL" id="CP014692">
    <property type="protein sequence ID" value="AQS85640.1"/>
    <property type="molecule type" value="Genomic_DNA"/>
</dbReference>
<feature type="transmembrane region" description="Helical" evidence="1">
    <location>
        <begin position="35"/>
        <end position="62"/>
    </location>
</feature>
<organism evidence="2 3">
    <name type="scientific">Acetobacter aceti</name>
    <dbReference type="NCBI Taxonomy" id="435"/>
    <lineage>
        <taxon>Bacteria</taxon>
        <taxon>Pseudomonadati</taxon>
        <taxon>Pseudomonadota</taxon>
        <taxon>Alphaproteobacteria</taxon>
        <taxon>Acetobacterales</taxon>
        <taxon>Acetobacteraceae</taxon>
        <taxon>Acetobacter</taxon>
        <taxon>Acetobacter subgen. Acetobacter</taxon>
    </lineage>
</organism>
<protein>
    <recommendedName>
        <fullName evidence="4">DUF2628 domain-containing protein</fullName>
    </recommendedName>
</protein>
<dbReference type="KEGG" id="aace:A0U92_13620"/>
<name>A0A1U9KIM0_ACEAC</name>
<dbReference type="STRING" id="435.A0U92_13620"/>
<dbReference type="RefSeq" id="WP_077813688.1">
    <property type="nucleotide sequence ID" value="NZ_CP014692.1"/>
</dbReference>
<keyword evidence="1" id="KW-0812">Transmembrane</keyword>
<dbReference type="AlphaFoldDB" id="A0A1U9KIM0"/>
<evidence type="ECO:0000313" key="2">
    <source>
        <dbReference type="EMBL" id="AQS85640.1"/>
    </source>
</evidence>
<proteinExistence type="predicted"/>
<evidence type="ECO:0008006" key="4">
    <source>
        <dbReference type="Google" id="ProtNLM"/>
    </source>
</evidence>
<keyword evidence="1" id="KW-1133">Transmembrane helix</keyword>
<keyword evidence="1" id="KW-0472">Membrane</keyword>
<accession>A0A1U9KIM0</accession>
<dbReference type="Proteomes" id="UP000188937">
    <property type="component" value="Chromosome"/>
</dbReference>
<evidence type="ECO:0000256" key="1">
    <source>
        <dbReference type="SAM" id="Phobius"/>
    </source>
</evidence>
<sequence>MKAFSVWLPEEDISAKRKKDQLPVLVPQTFRWSALLFGGVALIWSGAWISGSLFLAASIIAATLLAKLWIAPALMLAARFALAAFSAEVMEWELRLKGYGADGLVVGPNRETALLRYMDRAVDRVGSPAGSDERIPDPFAVAFTRRV</sequence>
<evidence type="ECO:0000313" key="3">
    <source>
        <dbReference type="Proteomes" id="UP000188937"/>
    </source>
</evidence>
<reference evidence="2 3" key="1">
    <citation type="submission" date="2016-03" db="EMBL/GenBank/DDBJ databases">
        <title>Acetic acid bacteria sequencing.</title>
        <authorList>
            <person name="Brandt J."/>
            <person name="Jakob F."/>
            <person name="Vogel R.F."/>
        </authorList>
    </citation>
    <scope>NUCLEOTIDE SEQUENCE [LARGE SCALE GENOMIC DNA]</scope>
    <source>
        <strain evidence="2 3">TMW2.1153</strain>
    </source>
</reference>
<keyword evidence="3" id="KW-1185">Reference proteome</keyword>
<gene>
    <name evidence="2" type="ORF">A0U92_13620</name>
</gene>